<proteinExistence type="predicted"/>
<comment type="caution">
    <text evidence="1">The sequence shown here is derived from an EMBL/GenBank/DDBJ whole genome shotgun (WGS) entry which is preliminary data.</text>
</comment>
<organism evidence="1 2">
    <name type="scientific">Segatella copri</name>
    <dbReference type="NCBI Taxonomy" id="165179"/>
    <lineage>
        <taxon>Bacteria</taxon>
        <taxon>Pseudomonadati</taxon>
        <taxon>Bacteroidota</taxon>
        <taxon>Bacteroidia</taxon>
        <taxon>Bacteroidales</taxon>
        <taxon>Prevotellaceae</taxon>
        <taxon>Segatella</taxon>
    </lineage>
</organism>
<reference evidence="1 2" key="1">
    <citation type="submission" date="2018-08" db="EMBL/GenBank/DDBJ databases">
        <title>A genome reference for cultivated species of the human gut microbiota.</title>
        <authorList>
            <person name="Zou Y."/>
            <person name="Xue W."/>
            <person name="Luo G."/>
        </authorList>
    </citation>
    <scope>NUCLEOTIDE SEQUENCE [LARGE SCALE GENOMIC DNA]</scope>
    <source>
        <strain evidence="1 2">AF15-25</strain>
    </source>
</reference>
<dbReference type="Proteomes" id="UP000285236">
    <property type="component" value="Unassembled WGS sequence"/>
</dbReference>
<accession>A0AA92TR46</accession>
<name>A0AA92TR46_9BACT</name>
<evidence type="ECO:0000313" key="2">
    <source>
        <dbReference type="Proteomes" id="UP000285236"/>
    </source>
</evidence>
<dbReference type="EMBL" id="QRYP01000028">
    <property type="protein sequence ID" value="RGU95311.1"/>
    <property type="molecule type" value="Genomic_DNA"/>
</dbReference>
<sequence length="174" mass="19849">MRPSRDKNGLFLDKITFKNENKMEFSMSQLPELLGLGVPVFIGCSFVMGNGDNLQGCPGNREISLKEEPAWVAKGRQEELKLPDELNTPEAIEILNKLQEHDYLDDCYQPKRMSISEKGVLASLISDKLSINQPWVTFGELWNMNKETLRKGNSKGMDQKSIERFIEKIKDVID</sequence>
<dbReference type="AlphaFoldDB" id="A0AA92TR46"/>
<protein>
    <submittedName>
        <fullName evidence="1">Uncharacterized protein</fullName>
    </submittedName>
</protein>
<gene>
    <name evidence="1" type="ORF">DWW35_10510</name>
</gene>
<evidence type="ECO:0000313" key="1">
    <source>
        <dbReference type="EMBL" id="RGU95311.1"/>
    </source>
</evidence>